<evidence type="ECO:0000313" key="2">
    <source>
        <dbReference type="Proteomes" id="UP000284250"/>
    </source>
</evidence>
<organism evidence="1 2">
    <name type="scientific">Hymenobacter rubripertinctus</name>
    <dbReference type="NCBI Taxonomy" id="2029981"/>
    <lineage>
        <taxon>Bacteria</taxon>
        <taxon>Pseudomonadati</taxon>
        <taxon>Bacteroidota</taxon>
        <taxon>Cytophagia</taxon>
        <taxon>Cytophagales</taxon>
        <taxon>Hymenobacteraceae</taxon>
        <taxon>Hymenobacter</taxon>
    </lineage>
</organism>
<dbReference type="SUPFAM" id="SSF48371">
    <property type="entry name" value="ARM repeat"/>
    <property type="match status" value="1"/>
</dbReference>
<dbReference type="EMBL" id="QYCN01000021">
    <property type="protein sequence ID" value="RIY08629.1"/>
    <property type="molecule type" value="Genomic_DNA"/>
</dbReference>
<dbReference type="InterPro" id="IPR011989">
    <property type="entry name" value="ARM-like"/>
</dbReference>
<proteinExistence type="predicted"/>
<evidence type="ECO:0000313" key="1">
    <source>
        <dbReference type="EMBL" id="RIY08629.1"/>
    </source>
</evidence>
<sequence>MYTLPGEKHIKRVSMMTSLSAISKTLFSKIDADLTTSDVLSALSDFIHPNWITEFINHELEKLNENSSYIPTSSSYSSIEVMNNDLFDLHLGYAKNEDLKKIILLTSSSSDKIIISFCKFGLLYNLYNQQNPYPIDVLDKNKKLSLIKGNHKLNFMEAITIKKYEEIFSHIGSTDNDDIIIVSVTIKEPISFSWEYDAHTLRPIRLVGGGIASRIEHTCKLLGELDAETSVPILETLLHHPMHNVRWEAARSIMMIDFEKGIESLHMLKDDKHIEIRESAHIALTQLNLI</sequence>
<dbReference type="Proteomes" id="UP000284250">
    <property type="component" value="Unassembled WGS sequence"/>
</dbReference>
<dbReference type="InterPro" id="IPR016024">
    <property type="entry name" value="ARM-type_fold"/>
</dbReference>
<protein>
    <submittedName>
        <fullName evidence="1">HEAT repeat domain-containing protein</fullName>
    </submittedName>
</protein>
<accession>A0A418QTT0</accession>
<name>A0A418QTT0_9BACT</name>
<dbReference type="RefSeq" id="WP_119656430.1">
    <property type="nucleotide sequence ID" value="NZ_QYCN01000021.1"/>
</dbReference>
<dbReference type="OrthoDB" id="1494502at2"/>
<comment type="caution">
    <text evidence="1">The sequence shown here is derived from an EMBL/GenBank/DDBJ whole genome shotgun (WGS) entry which is preliminary data.</text>
</comment>
<reference evidence="1 2" key="2">
    <citation type="submission" date="2019-01" db="EMBL/GenBank/DDBJ databases">
        <title>Hymenobacter humicola sp. nov., isolated from soils in Antarctica.</title>
        <authorList>
            <person name="Sedlacek I."/>
            <person name="Holochova P."/>
            <person name="Kralova S."/>
            <person name="Pantucek R."/>
            <person name="Stankova E."/>
            <person name="Vrbovska V."/>
            <person name="Kristofova L."/>
            <person name="Svec P."/>
            <person name="Busse H.-J."/>
        </authorList>
    </citation>
    <scope>NUCLEOTIDE SEQUENCE [LARGE SCALE GENOMIC DNA]</scope>
    <source>
        <strain evidence="1 2">CCM 8852</strain>
    </source>
</reference>
<dbReference type="Gene3D" id="1.25.10.10">
    <property type="entry name" value="Leucine-rich Repeat Variant"/>
    <property type="match status" value="1"/>
</dbReference>
<gene>
    <name evidence="1" type="ORF">D0T11_14035</name>
</gene>
<reference evidence="1 2" key="1">
    <citation type="submission" date="2018-09" db="EMBL/GenBank/DDBJ databases">
        <authorList>
            <person name="Zeman M."/>
            <person name="Pardy F."/>
        </authorList>
    </citation>
    <scope>NUCLEOTIDE SEQUENCE [LARGE SCALE GENOMIC DNA]</scope>
    <source>
        <strain evidence="1 2">CCM 8852</strain>
    </source>
</reference>
<dbReference type="Pfam" id="PF13646">
    <property type="entry name" value="HEAT_2"/>
    <property type="match status" value="1"/>
</dbReference>
<keyword evidence="2" id="KW-1185">Reference proteome</keyword>
<dbReference type="AlphaFoldDB" id="A0A418QTT0"/>